<feature type="region of interest" description="Disordered" evidence="1">
    <location>
        <begin position="100"/>
        <end position="120"/>
    </location>
</feature>
<evidence type="ECO:0008006" key="5">
    <source>
        <dbReference type="Google" id="ProtNLM"/>
    </source>
</evidence>
<reference evidence="3 4" key="1">
    <citation type="submission" date="2020-02" db="EMBL/GenBank/DDBJ databases">
        <authorList>
            <person name="Ma Q."/>
            <person name="Huang Y."/>
            <person name="Song X."/>
            <person name="Pei D."/>
        </authorList>
    </citation>
    <scope>NUCLEOTIDE SEQUENCE [LARGE SCALE GENOMIC DNA]</scope>
    <source>
        <strain evidence="3">Sxm20200214</strain>
        <tissue evidence="3">Leaf</tissue>
    </source>
</reference>
<gene>
    <name evidence="3" type="ORF">Bca52824_048830</name>
</gene>
<keyword evidence="2" id="KW-0812">Transmembrane</keyword>
<dbReference type="PANTHER" id="PTHR31286:SF57">
    <property type="entry name" value="DUF4283 DOMAIN-CONTAINING PROTEIN"/>
    <property type="match status" value="1"/>
</dbReference>
<sequence length="273" mass="30529">MGEAKILVEVELDKPFPKLIALDDKRGNIYLVEVEYTWIPSACERCGTLGHKEKRCLLPPTPHDSAPVTKESQVAKEDIPIVDIVHLMQNSSITHVEHVEPNSRSHTTHQSLETSKKSVVTLPSEDASTSPVTHSHEVFSSSCSQFDNNLLLLAAEKAVPTQSLNIMEDIPSHSLFLEDHRASETEQQIDLRSPLTLDHQPFSMEPETPLAYGKGTGFDVVGDSSSYTVTREEGLHVFFFKSKTSNSISKLFVFYNMVFIFVIINLNSQNFCK</sequence>
<dbReference type="EMBL" id="JAAMPC010000010">
    <property type="protein sequence ID" value="KAG2289226.1"/>
    <property type="molecule type" value="Genomic_DNA"/>
</dbReference>
<dbReference type="Proteomes" id="UP000886595">
    <property type="component" value="Unassembled WGS sequence"/>
</dbReference>
<organism evidence="3 4">
    <name type="scientific">Brassica carinata</name>
    <name type="common">Ethiopian mustard</name>
    <name type="synonym">Abyssinian cabbage</name>
    <dbReference type="NCBI Taxonomy" id="52824"/>
    <lineage>
        <taxon>Eukaryota</taxon>
        <taxon>Viridiplantae</taxon>
        <taxon>Streptophyta</taxon>
        <taxon>Embryophyta</taxon>
        <taxon>Tracheophyta</taxon>
        <taxon>Spermatophyta</taxon>
        <taxon>Magnoliopsida</taxon>
        <taxon>eudicotyledons</taxon>
        <taxon>Gunneridae</taxon>
        <taxon>Pentapetalae</taxon>
        <taxon>rosids</taxon>
        <taxon>malvids</taxon>
        <taxon>Brassicales</taxon>
        <taxon>Brassicaceae</taxon>
        <taxon>Brassiceae</taxon>
        <taxon>Brassica</taxon>
    </lineage>
</organism>
<name>A0A8X7RJ38_BRACI</name>
<evidence type="ECO:0000256" key="1">
    <source>
        <dbReference type="SAM" id="MobiDB-lite"/>
    </source>
</evidence>
<proteinExistence type="predicted"/>
<evidence type="ECO:0000313" key="4">
    <source>
        <dbReference type="Proteomes" id="UP000886595"/>
    </source>
</evidence>
<protein>
    <recommendedName>
        <fullName evidence="5">CCHC-type domain-containing protein</fullName>
    </recommendedName>
</protein>
<keyword evidence="4" id="KW-1185">Reference proteome</keyword>
<accession>A0A8X7RJ38</accession>
<evidence type="ECO:0000256" key="2">
    <source>
        <dbReference type="SAM" id="Phobius"/>
    </source>
</evidence>
<dbReference type="AlphaFoldDB" id="A0A8X7RJ38"/>
<evidence type="ECO:0000313" key="3">
    <source>
        <dbReference type="EMBL" id="KAG2289226.1"/>
    </source>
</evidence>
<keyword evidence="2" id="KW-0472">Membrane</keyword>
<feature type="transmembrane region" description="Helical" evidence="2">
    <location>
        <begin position="251"/>
        <end position="268"/>
    </location>
</feature>
<keyword evidence="2" id="KW-1133">Transmembrane helix</keyword>
<dbReference type="PANTHER" id="PTHR31286">
    <property type="entry name" value="GLYCINE-RICH CELL WALL STRUCTURAL PROTEIN 1.8-LIKE"/>
    <property type="match status" value="1"/>
</dbReference>
<dbReference type="OrthoDB" id="1089417at2759"/>
<feature type="compositionally biased region" description="Polar residues" evidence="1">
    <location>
        <begin position="104"/>
        <end position="113"/>
    </location>
</feature>
<dbReference type="InterPro" id="IPR040256">
    <property type="entry name" value="At4g02000-like"/>
</dbReference>
<comment type="caution">
    <text evidence="3">The sequence shown here is derived from an EMBL/GenBank/DDBJ whole genome shotgun (WGS) entry which is preliminary data.</text>
</comment>